<accession>A0A6N6VTL4</accession>
<dbReference type="Gene3D" id="3.50.30.50">
    <property type="entry name" value="Putative cyclase"/>
    <property type="match status" value="1"/>
</dbReference>
<organism evidence="1 2">
    <name type="scientific">Silvanigrella paludirubra</name>
    <dbReference type="NCBI Taxonomy" id="2499159"/>
    <lineage>
        <taxon>Bacteria</taxon>
        <taxon>Pseudomonadati</taxon>
        <taxon>Bdellovibrionota</taxon>
        <taxon>Oligoflexia</taxon>
        <taxon>Silvanigrellales</taxon>
        <taxon>Silvanigrellaceae</taxon>
        <taxon>Silvanigrella</taxon>
    </lineage>
</organism>
<name>A0A6N6VTL4_9BACT</name>
<dbReference type="InterPro" id="IPR037175">
    <property type="entry name" value="KFase_sf"/>
</dbReference>
<dbReference type="OrthoDB" id="9796085at2"/>
<reference evidence="1 2" key="1">
    <citation type="submission" date="2019-10" db="EMBL/GenBank/DDBJ databases">
        <title>New species of Slilvanegrellaceae.</title>
        <authorList>
            <person name="Pitt A."/>
            <person name="Hahn M.W."/>
        </authorList>
    </citation>
    <scope>NUCLEOTIDE SEQUENCE [LARGE SCALE GENOMIC DNA]</scope>
    <source>
        <strain evidence="1 2">SP-Ram-0.45-NSY-1</strain>
    </source>
</reference>
<dbReference type="PANTHER" id="PTHR31118">
    <property type="entry name" value="CYCLASE-LIKE PROTEIN 2"/>
    <property type="match status" value="1"/>
</dbReference>
<dbReference type="Pfam" id="PF04199">
    <property type="entry name" value="Cyclase"/>
    <property type="match status" value="1"/>
</dbReference>
<dbReference type="EMBL" id="WFLM01000003">
    <property type="protein sequence ID" value="KAB8039001.1"/>
    <property type="molecule type" value="Genomic_DNA"/>
</dbReference>
<dbReference type="PANTHER" id="PTHR31118:SF12">
    <property type="entry name" value="CYCLASE-LIKE PROTEIN 2"/>
    <property type="match status" value="1"/>
</dbReference>
<dbReference type="AlphaFoldDB" id="A0A6N6VTL4"/>
<gene>
    <name evidence="1" type="ORF">GCL60_09085</name>
</gene>
<proteinExistence type="predicted"/>
<dbReference type="SUPFAM" id="SSF102198">
    <property type="entry name" value="Putative cyclase"/>
    <property type="match status" value="1"/>
</dbReference>
<evidence type="ECO:0000313" key="1">
    <source>
        <dbReference type="EMBL" id="KAB8039001.1"/>
    </source>
</evidence>
<protein>
    <submittedName>
        <fullName evidence="1">Cyclase family protein</fullName>
    </submittedName>
</protein>
<dbReference type="Proteomes" id="UP000437748">
    <property type="component" value="Unassembled WGS sequence"/>
</dbReference>
<dbReference type="GO" id="GO:0019441">
    <property type="term" value="P:L-tryptophan catabolic process to kynurenine"/>
    <property type="evidence" value="ECO:0007669"/>
    <property type="project" value="InterPro"/>
</dbReference>
<dbReference type="RefSeq" id="WP_153420399.1">
    <property type="nucleotide sequence ID" value="NZ_WFLM01000003.1"/>
</dbReference>
<sequence>MRSFPYKIIDLTHTLDENIPHWDEGCGFKQDNIIDYVDCNTEVQFRVQQIIMQAGIGTHIDAPAHCIPDGIYISEISLQDLIAPCVVIDVSMFAHSKYTVSLNDVKSFEQINTPINSNSFVFFRTGWEKYWGTPEQYRNHYLFPSISKDVAEYLLERGIKGIGIDTLSPDRPDDGFPVHKILLGNGKYIIENVANLKNMPIIGGFICALPLKTKGGTEAPVRLVGFKS</sequence>
<evidence type="ECO:0000313" key="2">
    <source>
        <dbReference type="Proteomes" id="UP000437748"/>
    </source>
</evidence>
<dbReference type="GO" id="GO:0004061">
    <property type="term" value="F:arylformamidase activity"/>
    <property type="evidence" value="ECO:0007669"/>
    <property type="project" value="InterPro"/>
</dbReference>
<keyword evidence="2" id="KW-1185">Reference proteome</keyword>
<dbReference type="InterPro" id="IPR007325">
    <property type="entry name" value="KFase/CYL"/>
</dbReference>
<comment type="caution">
    <text evidence="1">The sequence shown here is derived from an EMBL/GenBank/DDBJ whole genome shotgun (WGS) entry which is preliminary data.</text>
</comment>